<dbReference type="Proteomes" id="UP000320421">
    <property type="component" value="Chromosome"/>
</dbReference>
<proteinExistence type="predicted"/>
<name>A0A517PYA7_9PLAN</name>
<sequence>MLSPRQIFEDNIRPADLLLKVYRLLEHDAPNTEEGVLRTLRDLVKADHDEGVMVIYNEVFLGMIRERAEVAPRLIRKSALCNLLRQAVVIACTGLETYLPAVMNAHFEELITIKGRSFINIKDKELVGHLSAIRFDLPDALRLLADPDTLFVANKVRLYLETNLSGRRGVHVVGVMFGVEQPWGEIGARLSRKPTELGKLVEDTVSRRNDIVHRADRNKTDLSGEQQQIAPAFAMQAVDTIRHVVTCLDDLIQNQMKQLRAAQPQGAE</sequence>
<organism evidence="1 2">
    <name type="scientific">Gimesia chilikensis</name>
    <dbReference type="NCBI Taxonomy" id="2605989"/>
    <lineage>
        <taxon>Bacteria</taxon>
        <taxon>Pseudomonadati</taxon>
        <taxon>Planctomycetota</taxon>
        <taxon>Planctomycetia</taxon>
        <taxon>Planctomycetales</taxon>
        <taxon>Planctomycetaceae</taxon>
        <taxon>Gimesia</taxon>
    </lineage>
</organism>
<evidence type="ECO:0000313" key="2">
    <source>
        <dbReference type="Proteomes" id="UP000320421"/>
    </source>
</evidence>
<accession>A0A517PYA7</accession>
<gene>
    <name evidence="1" type="ORF">HG66A1_62000</name>
</gene>
<dbReference type="EMBL" id="CP036266">
    <property type="protein sequence ID" value="QDT24368.1"/>
    <property type="molecule type" value="Genomic_DNA"/>
</dbReference>
<evidence type="ECO:0000313" key="1">
    <source>
        <dbReference type="EMBL" id="QDT24368.1"/>
    </source>
</evidence>
<evidence type="ECO:0008006" key="3">
    <source>
        <dbReference type="Google" id="ProtNLM"/>
    </source>
</evidence>
<reference evidence="1 2" key="1">
    <citation type="submission" date="2019-02" db="EMBL/GenBank/DDBJ databases">
        <title>Deep-cultivation of Planctomycetes and their phenomic and genomic characterization uncovers novel biology.</title>
        <authorList>
            <person name="Wiegand S."/>
            <person name="Jogler M."/>
            <person name="Boedeker C."/>
            <person name="Pinto D."/>
            <person name="Vollmers J."/>
            <person name="Rivas-Marin E."/>
            <person name="Kohn T."/>
            <person name="Peeters S.H."/>
            <person name="Heuer A."/>
            <person name="Rast P."/>
            <person name="Oberbeckmann S."/>
            <person name="Bunk B."/>
            <person name="Jeske O."/>
            <person name="Meyerdierks A."/>
            <person name="Storesund J.E."/>
            <person name="Kallscheuer N."/>
            <person name="Luecker S."/>
            <person name="Lage O.M."/>
            <person name="Pohl T."/>
            <person name="Merkel B.J."/>
            <person name="Hornburger P."/>
            <person name="Mueller R.-W."/>
            <person name="Bruemmer F."/>
            <person name="Labrenz M."/>
            <person name="Spormann A.M."/>
            <person name="Op den Camp H."/>
            <person name="Overmann J."/>
            <person name="Amann R."/>
            <person name="Jetten M.S.M."/>
            <person name="Mascher T."/>
            <person name="Medema M.H."/>
            <person name="Devos D.P."/>
            <person name="Kaster A.-K."/>
            <person name="Ovreas L."/>
            <person name="Rohde M."/>
            <person name="Galperin M.Y."/>
            <person name="Jogler C."/>
        </authorList>
    </citation>
    <scope>NUCLEOTIDE SEQUENCE [LARGE SCALE GENOMIC DNA]</scope>
    <source>
        <strain evidence="1 2">HG66A1</strain>
    </source>
</reference>
<protein>
    <recommendedName>
        <fullName evidence="3">RiboL-PSP-HEPN domain-containing protein</fullName>
    </recommendedName>
</protein>
<dbReference type="RefSeq" id="WP_145192989.1">
    <property type="nucleotide sequence ID" value="NZ_CP036266.1"/>
</dbReference>
<dbReference type="OrthoDB" id="3078179at2"/>
<dbReference type="AlphaFoldDB" id="A0A517PYA7"/>
<keyword evidence="2" id="KW-1185">Reference proteome</keyword>